<evidence type="ECO:0000313" key="11">
    <source>
        <dbReference type="EMBL" id="MCA9397360.1"/>
    </source>
</evidence>
<dbReference type="SUPFAM" id="SSF52540">
    <property type="entry name" value="P-loop containing nucleoside triphosphate hydrolases"/>
    <property type="match status" value="1"/>
</dbReference>
<proteinExistence type="inferred from homology"/>
<gene>
    <name evidence="9 11" type="primary">ruvB</name>
    <name evidence="11" type="ORF">KC573_00900</name>
</gene>
<feature type="binding site" evidence="9">
    <location>
        <position position="315"/>
    </location>
    <ligand>
        <name>DNA</name>
        <dbReference type="ChEBI" id="CHEBI:16991"/>
    </ligand>
</feature>
<dbReference type="GO" id="GO:0005737">
    <property type="term" value="C:cytoplasm"/>
    <property type="evidence" value="ECO:0007669"/>
    <property type="project" value="UniProtKB-SubCell"/>
</dbReference>
<feature type="domain" description="AAA+ ATPase" evidence="10">
    <location>
        <begin position="56"/>
        <end position="205"/>
    </location>
</feature>
<sequence length="343" mass="38267">MTEIVTPQQLDTEESQLDLTLRPDTLLEYFKEGSIKPDLYKNLQIFLHAARDRGEALEHVLFFGPPGLGKTTLAYILAKELDSSVKITSGPAIERAGDLISILTNLKDRDILFIDEIHRLNKVIEETMYPAMENYEVDIILGKGPSARSIRLDLPKITIVGATTKIGNMSAPLRDRFGMHYRLEFYQAHELAHIVERSAALLGIDLTTTAAVRVAERSRGTPRIANRLLRRVRDFAQVNNFETITDEVVNTALELLEIDFLGLTSQDRSFLTCIGSSFAGGPVGIETIAAALSEDKTTLEDVVEPFLIQSGMIKRTPRGRELTSAGWQHINMSPTTQRLEFNS</sequence>
<evidence type="ECO:0000256" key="4">
    <source>
        <dbReference type="ARBA" id="ARBA00022801"/>
    </source>
</evidence>
<evidence type="ECO:0000256" key="7">
    <source>
        <dbReference type="ARBA" id="ARBA00023172"/>
    </source>
</evidence>
<reference evidence="11" key="2">
    <citation type="journal article" date="2021" name="Microbiome">
        <title>Successional dynamics and alternative stable states in a saline activated sludge microbial community over 9 years.</title>
        <authorList>
            <person name="Wang Y."/>
            <person name="Ye J."/>
            <person name="Ju F."/>
            <person name="Liu L."/>
            <person name="Boyd J.A."/>
            <person name="Deng Y."/>
            <person name="Parks D.H."/>
            <person name="Jiang X."/>
            <person name="Yin X."/>
            <person name="Woodcroft B.J."/>
            <person name="Tyson G.W."/>
            <person name="Hugenholtz P."/>
            <person name="Polz M.F."/>
            <person name="Zhang T."/>
        </authorList>
    </citation>
    <scope>NUCLEOTIDE SEQUENCE</scope>
    <source>
        <strain evidence="11">HKST-UBA02</strain>
    </source>
</reference>
<dbReference type="Pfam" id="PF17864">
    <property type="entry name" value="AAA_lid_4"/>
    <property type="match status" value="1"/>
</dbReference>
<evidence type="ECO:0000256" key="6">
    <source>
        <dbReference type="ARBA" id="ARBA00023125"/>
    </source>
</evidence>
<evidence type="ECO:0000313" key="12">
    <source>
        <dbReference type="Proteomes" id="UP000699691"/>
    </source>
</evidence>
<dbReference type="InterPro" id="IPR004605">
    <property type="entry name" value="DNA_helicase_Holl-junc_RuvB"/>
</dbReference>
<keyword evidence="4 9" id="KW-0378">Hydrolase</keyword>
<comment type="catalytic activity">
    <reaction evidence="9">
        <text>ATP + H2O = ADP + phosphate + H(+)</text>
        <dbReference type="Rhea" id="RHEA:13065"/>
        <dbReference type="ChEBI" id="CHEBI:15377"/>
        <dbReference type="ChEBI" id="CHEBI:15378"/>
        <dbReference type="ChEBI" id="CHEBI:30616"/>
        <dbReference type="ChEBI" id="CHEBI:43474"/>
        <dbReference type="ChEBI" id="CHEBI:456216"/>
    </reaction>
</comment>
<dbReference type="Gene3D" id="3.40.50.300">
    <property type="entry name" value="P-loop containing nucleotide triphosphate hydrolases"/>
    <property type="match status" value="1"/>
</dbReference>
<evidence type="ECO:0000256" key="8">
    <source>
        <dbReference type="ARBA" id="ARBA00023204"/>
    </source>
</evidence>
<dbReference type="InterPro" id="IPR003593">
    <property type="entry name" value="AAA+_ATPase"/>
</dbReference>
<dbReference type="AlphaFoldDB" id="A0A955RX08"/>
<dbReference type="GO" id="GO:0006310">
    <property type="term" value="P:DNA recombination"/>
    <property type="evidence" value="ECO:0007669"/>
    <property type="project" value="UniProtKB-UniRule"/>
</dbReference>
<name>A0A955RX08_UNCKA</name>
<feature type="binding site" evidence="9">
    <location>
        <position position="186"/>
    </location>
    <ligand>
        <name>ATP</name>
        <dbReference type="ChEBI" id="CHEBI:30616"/>
    </ligand>
</feature>
<accession>A0A955RX08</accession>
<comment type="caution">
    <text evidence="11">The sequence shown here is derived from an EMBL/GenBank/DDBJ whole genome shotgun (WGS) entry which is preliminary data.</text>
</comment>
<feature type="binding site" evidence="9">
    <location>
        <position position="21"/>
    </location>
    <ligand>
        <name>ATP</name>
        <dbReference type="ChEBI" id="CHEBI:30616"/>
    </ligand>
</feature>
<dbReference type="Gene3D" id="1.10.8.60">
    <property type="match status" value="1"/>
</dbReference>
<keyword evidence="8 9" id="KW-0234">DNA repair</keyword>
<keyword evidence="6 9" id="KW-0238">DNA-binding</keyword>
<keyword evidence="3 9" id="KW-0227">DNA damage</keyword>
<dbReference type="SMART" id="SM00382">
    <property type="entry name" value="AAA"/>
    <property type="match status" value="1"/>
</dbReference>
<dbReference type="Gene3D" id="1.10.10.10">
    <property type="entry name" value="Winged helix-like DNA-binding domain superfamily/Winged helix DNA-binding domain"/>
    <property type="match status" value="1"/>
</dbReference>
<comment type="subcellular location">
    <subcellularLocation>
        <location evidence="9">Cytoplasm</location>
    </subcellularLocation>
</comment>
<dbReference type="InterPro" id="IPR036390">
    <property type="entry name" value="WH_DNA-bd_sf"/>
</dbReference>
<dbReference type="PANTHER" id="PTHR42848">
    <property type="match status" value="1"/>
</dbReference>
<feature type="binding site" evidence="9">
    <location>
        <position position="71"/>
    </location>
    <ligand>
        <name>Mg(2+)</name>
        <dbReference type="ChEBI" id="CHEBI:18420"/>
    </ligand>
</feature>
<dbReference type="GO" id="GO:0000400">
    <property type="term" value="F:four-way junction DNA binding"/>
    <property type="evidence" value="ECO:0007669"/>
    <property type="project" value="UniProtKB-UniRule"/>
</dbReference>
<dbReference type="GO" id="GO:0005524">
    <property type="term" value="F:ATP binding"/>
    <property type="evidence" value="ECO:0007669"/>
    <property type="project" value="UniProtKB-UniRule"/>
</dbReference>
<dbReference type="GO" id="GO:0048476">
    <property type="term" value="C:Holliday junction resolvase complex"/>
    <property type="evidence" value="ECO:0007669"/>
    <property type="project" value="UniProtKB-UniRule"/>
</dbReference>
<feature type="binding site" evidence="9">
    <location>
        <position position="67"/>
    </location>
    <ligand>
        <name>ATP</name>
        <dbReference type="ChEBI" id="CHEBI:30616"/>
    </ligand>
</feature>
<evidence type="ECO:0000256" key="5">
    <source>
        <dbReference type="ARBA" id="ARBA00022840"/>
    </source>
</evidence>
<dbReference type="SUPFAM" id="SSF46785">
    <property type="entry name" value="Winged helix' DNA-binding domain"/>
    <property type="match status" value="1"/>
</dbReference>
<comment type="caution">
    <text evidence="9">Lacks conserved residue(s) required for the propagation of feature annotation.</text>
</comment>
<dbReference type="InterPro" id="IPR041445">
    <property type="entry name" value="AAA_lid_4"/>
</dbReference>
<feature type="binding site" evidence="9">
    <location>
        <position position="320"/>
    </location>
    <ligand>
        <name>DNA</name>
        <dbReference type="ChEBI" id="CHEBI:16991"/>
    </ligand>
</feature>
<evidence type="ECO:0000259" key="10">
    <source>
        <dbReference type="SMART" id="SM00382"/>
    </source>
</evidence>
<comment type="subunit">
    <text evidence="9">Homohexamer. Forms an RuvA(8)-RuvB(12)-Holliday junction (HJ) complex. HJ DNA is sandwiched between 2 RuvA tetramers; dsDNA enters through RuvA and exits via RuvB. An RuvB hexamer assembles on each DNA strand where it exits the tetramer. Each RuvB hexamer is contacted by two RuvA subunits (via domain III) on 2 adjacent RuvB subunits; this complex drives branch migration. In the full resolvosome a probable DNA-RuvA(4)-RuvB(12)-RuvC(2) complex forms which resolves the HJ.</text>
</comment>
<keyword evidence="2 9" id="KW-0547">Nucleotide-binding</keyword>
<dbReference type="Pfam" id="PF05496">
    <property type="entry name" value="RuvB_N"/>
    <property type="match status" value="1"/>
</dbReference>
<feature type="region of interest" description="Head domain (RuvB-H)" evidence="9">
    <location>
        <begin position="260"/>
        <end position="343"/>
    </location>
</feature>
<dbReference type="PRINTS" id="PR00819">
    <property type="entry name" value="CBXCFQXSUPER"/>
</dbReference>
<comment type="function">
    <text evidence="9">The RuvA-RuvB-RuvC complex processes Holliday junction (HJ) DNA during genetic recombination and DNA repair, while the RuvA-RuvB complex plays an important role in the rescue of blocked DNA replication forks via replication fork reversal (RFR). RuvA specifically binds to HJ cruciform DNA, conferring on it an open structure. The RuvB hexamer acts as an ATP-dependent pump, pulling dsDNA into and through the RuvAB complex. RuvB forms 2 homohexamers on either side of HJ DNA bound by 1 or 2 RuvA tetramers; 4 subunits per hexamer contact DNA at a time. Coordinated motions by a converter formed by DNA-disengaged RuvB subunits stimulates ATP hydrolysis and nucleotide exchange. Immobilization of the converter enables RuvB to convert the ATP-contained energy into a lever motion, pulling 2 nucleotides of DNA out of the RuvA tetramer per ATP hydrolyzed, thus driving DNA branch migration. The RuvB motors rotate together with the DNA substrate, which together with the progressing nucleotide cycle form the mechanistic basis for DNA recombination by continuous HJ branch migration. Branch migration allows RuvC to scan DNA until it finds its consensus sequence, where it cleaves and resolves cruciform DNA.</text>
</comment>
<feature type="binding site" evidence="9">
    <location>
        <position position="176"/>
    </location>
    <ligand>
        <name>ATP</name>
        <dbReference type="ChEBI" id="CHEBI:30616"/>
    </ligand>
</feature>
<dbReference type="NCBIfam" id="TIGR00635">
    <property type="entry name" value="ruvB"/>
    <property type="match status" value="1"/>
</dbReference>
<dbReference type="GO" id="GO:0006281">
    <property type="term" value="P:DNA repair"/>
    <property type="evidence" value="ECO:0007669"/>
    <property type="project" value="UniProtKB-UniRule"/>
</dbReference>
<keyword evidence="7 9" id="KW-0233">DNA recombination</keyword>
<dbReference type="GO" id="GO:0016787">
    <property type="term" value="F:hydrolase activity"/>
    <property type="evidence" value="ECO:0007669"/>
    <property type="project" value="UniProtKB-KW"/>
</dbReference>
<dbReference type="Pfam" id="PF05491">
    <property type="entry name" value="WHD_RuvB"/>
    <property type="match status" value="1"/>
</dbReference>
<dbReference type="PANTHER" id="PTHR42848:SF1">
    <property type="entry name" value="HOLLIDAY JUNCTION BRANCH MIGRATION COMPLEX SUBUNIT RUVB"/>
    <property type="match status" value="1"/>
</dbReference>
<dbReference type="Proteomes" id="UP000699691">
    <property type="component" value="Unassembled WGS sequence"/>
</dbReference>
<feature type="region of interest" description="Small ATPAse domain (RuvB-S)" evidence="9">
    <location>
        <begin position="187"/>
        <end position="257"/>
    </location>
</feature>
<keyword evidence="5 9" id="KW-0067">ATP-binding</keyword>
<dbReference type="InterPro" id="IPR027417">
    <property type="entry name" value="P-loop_NTPase"/>
</dbReference>
<dbReference type="InterPro" id="IPR008824">
    <property type="entry name" value="RuvB-like_N"/>
</dbReference>
<dbReference type="NCBIfam" id="NF000868">
    <property type="entry name" value="PRK00080.1"/>
    <property type="match status" value="1"/>
</dbReference>
<dbReference type="GO" id="GO:0009378">
    <property type="term" value="F:four-way junction helicase activity"/>
    <property type="evidence" value="ECO:0007669"/>
    <property type="project" value="InterPro"/>
</dbReference>
<feature type="binding site" evidence="9">
    <location>
        <position position="223"/>
    </location>
    <ligand>
        <name>ATP</name>
        <dbReference type="ChEBI" id="CHEBI:30616"/>
    </ligand>
</feature>
<dbReference type="EC" id="3.6.4.-" evidence="9"/>
<organism evidence="11 12">
    <name type="scientific">candidate division WWE3 bacterium</name>
    <dbReference type="NCBI Taxonomy" id="2053526"/>
    <lineage>
        <taxon>Bacteria</taxon>
        <taxon>Katanobacteria</taxon>
    </lineage>
</organism>
<dbReference type="InterPro" id="IPR008823">
    <property type="entry name" value="RuvB_wg_C"/>
</dbReference>
<evidence type="ECO:0000256" key="9">
    <source>
        <dbReference type="HAMAP-Rule" id="MF_00016"/>
    </source>
</evidence>
<dbReference type="HAMAP" id="MF_00016">
    <property type="entry name" value="DNA_HJ_migration_RuvB"/>
    <property type="match status" value="1"/>
</dbReference>
<dbReference type="EMBL" id="JAGQKY010000023">
    <property type="protein sequence ID" value="MCA9397360.1"/>
    <property type="molecule type" value="Genomic_DNA"/>
</dbReference>
<protein>
    <recommendedName>
        <fullName evidence="9">Holliday junction branch migration complex subunit RuvB</fullName>
        <ecNumber evidence="9">3.6.4.-</ecNumber>
    </recommendedName>
</protein>
<keyword evidence="1 9" id="KW-0963">Cytoplasm</keyword>
<dbReference type="InterPro" id="IPR036388">
    <property type="entry name" value="WH-like_DNA-bd_sf"/>
</dbReference>
<feature type="binding site" evidence="9">
    <location>
        <position position="72"/>
    </location>
    <ligand>
        <name>ATP</name>
        <dbReference type="ChEBI" id="CHEBI:30616"/>
    </ligand>
</feature>
<reference evidence="11" key="1">
    <citation type="submission" date="2020-04" db="EMBL/GenBank/DDBJ databases">
        <authorList>
            <person name="Zhang T."/>
        </authorList>
    </citation>
    <scope>NUCLEOTIDE SEQUENCE</scope>
    <source>
        <strain evidence="11">HKST-UBA02</strain>
    </source>
</reference>
<keyword evidence="11" id="KW-0347">Helicase</keyword>
<evidence type="ECO:0000256" key="3">
    <source>
        <dbReference type="ARBA" id="ARBA00022763"/>
    </source>
</evidence>
<dbReference type="InterPro" id="IPR000641">
    <property type="entry name" value="CbxX/CfxQ"/>
</dbReference>
<evidence type="ECO:0000256" key="2">
    <source>
        <dbReference type="ARBA" id="ARBA00022741"/>
    </source>
</evidence>
<feature type="binding site" evidence="9">
    <location>
        <position position="71"/>
    </location>
    <ligand>
        <name>ATP</name>
        <dbReference type="ChEBI" id="CHEBI:30616"/>
    </ligand>
</feature>
<feature type="binding site" evidence="9">
    <location>
        <position position="70"/>
    </location>
    <ligand>
        <name>ATP</name>
        <dbReference type="ChEBI" id="CHEBI:30616"/>
    </ligand>
</feature>
<comment type="domain">
    <text evidence="9">Has 3 domains, the large (RuvB-L) and small ATPase (RuvB-S) domains and the C-terminal head (RuvB-H) domain. The head domain binds DNA, while the ATPase domains jointly bind ATP, ADP or are empty depending on the state of the subunit in the translocation cycle. During a single DNA translocation step the structure of each domain remains the same, but their relative positions change.</text>
</comment>
<evidence type="ECO:0000256" key="1">
    <source>
        <dbReference type="ARBA" id="ARBA00022490"/>
    </source>
</evidence>
<dbReference type="CDD" id="cd00009">
    <property type="entry name" value="AAA"/>
    <property type="match status" value="1"/>
</dbReference>
<comment type="similarity">
    <text evidence="9">Belongs to the RuvB family.</text>
</comment>